<evidence type="ECO:0000256" key="1">
    <source>
        <dbReference type="ARBA" id="ARBA00022723"/>
    </source>
</evidence>
<dbReference type="GO" id="GO:0007165">
    <property type="term" value="P:signal transduction"/>
    <property type="evidence" value="ECO:0000318"/>
    <property type="project" value="GO_Central"/>
</dbReference>
<feature type="domain" description="PPM-type phosphatase" evidence="8">
    <location>
        <begin position="467"/>
        <end position="767"/>
    </location>
</feature>
<dbReference type="VEuPathDB" id="FungiDB:JI435_307550"/>
<organism evidence="9 10">
    <name type="scientific">Phaeosphaeria nodorum (strain SN15 / ATCC MYA-4574 / FGSC 10173)</name>
    <name type="common">Glume blotch fungus</name>
    <name type="synonym">Parastagonospora nodorum</name>
    <dbReference type="NCBI Taxonomy" id="321614"/>
    <lineage>
        <taxon>Eukaryota</taxon>
        <taxon>Fungi</taxon>
        <taxon>Dikarya</taxon>
        <taxon>Ascomycota</taxon>
        <taxon>Pezizomycotina</taxon>
        <taxon>Dothideomycetes</taxon>
        <taxon>Pleosporomycetidae</taxon>
        <taxon>Pleosporales</taxon>
        <taxon>Pleosporineae</taxon>
        <taxon>Phaeosphaeriaceae</taxon>
        <taxon>Parastagonospora</taxon>
    </lineage>
</organism>
<dbReference type="SMART" id="SM00332">
    <property type="entry name" value="PP2Cc"/>
    <property type="match status" value="1"/>
</dbReference>
<dbReference type="Proteomes" id="UP000001055">
    <property type="component" value="Unassembled WGS sequence"/>
</dbReference>
<dbReference type="PROSITE" id="PS51746">
    <property type="entry name" value="PPM_2"/>
    <property type="match status" value="1"/>
</dbReference>
<name>Q0UAN7_PHANO</name>
<comment type="similarity">
    <text evidence="5">Belongs to the PP2C family.</text>
</comment>
<dbReference type="HOGENOM" id="CLU_347514_0_0_1"/>
<sequence length="812" mass="91171">MAQRDRNSGNSMEDADKLISPEKNAPASAEVYRQMRQRFRRLSEIPKPQDKSQDKSQILTKVTIQELCSLVTLQAIRATLEDKTDEDIMEELQRAQLWLDDVLASHAKLLKREHYMRMFRLAIEKELAGTKEQWTQMEKVYMALTDPNAPDVAQRLRSTIVLVLEQNFADRLAHVSKLATERTESVQRARTLDQDANDIRSRIVDRTREIRIDHFACAVPLPSLQLRADIVDDNEGCCPICQNSYTNLSTNTVSDLLADYPVRIKYCGHVIGKACLEQWMSTPKIDEAKYPHRTCPLCRVKIEGVQAPHYPKGLRTHLRTDRIANESLREFLYGWDIEIDECMDTIAASMSEEIACEELLIVIKKMAGKTRWGYEEDEKMLKNKMQKVKEERWVWGFRGDRIWRQMRDEWMNSGTTATDVCRAFKARNMVGQVSAQFQSAVPGRHASYILRYDVVIETSKMGVNIVDVGVSTTLGDRDQQQDRYIAFEPRSLKSRKELALFAIFDGHGGTEAVAHIHKNLVKHLEDHFSSTEKTPGAESYKQAIQRSLKAVDRDISRDDLDGGATVALVLIDTKQNLLVEADLGDSHIVFGDHSDHRGSLDGAKSMDDWDVKVLSKEHAPDAPEEKKRIEEAGGEVNYSTGTARVGAVSMARALGDHEYKKPRVNRLAGHDLSDLDGVETGVAPGATVTHDLVSNKAHFSTRQLDGQSLIMLASDGVGDAGEACDDAREAVRMWSEGMNLKDIAESITESAGKMKNADNCTVLLVVLDTEGNGSRRDSGSSVHRNSSSGSSRRGRRRSSISAFKDNIKELLK</sequence>
<dbReference type="Pfam" id="PF00481">
    <property type="entry name" value="PP2C"/>
    <property type="match status" value="1"/>
</dbReference>
<keyword evidence="4" id="KW-0863">Zinc-finger</keyword>
<dbReference type="Gene3D" id="3.60.40.10">
    <property type="entry name" value="PPM-type phosphatase domain"/>
    <property type="match status" value="1"/>
</dbReference>
<dbReference type="KEGG" id="pno:SNOG_11177"/>
<dbReference type="SMART" id="SM00184">
    <property type="entry name" value="RING"/>
    <property type="match status" value="1"/>
</dbReference>
<evidence type="ECO:0000313" key="10">
    <source>
        <dbReference type="Proteomes" id="UP000001055"/>
    </source>
</evidence>
<accession>Q0UAN7</accession>
<dbReference type="EMBL" id="CH445342">
    <property type="protein sequence ID" value="EAT81676.2"/>
    <property type="molecule type" value="Genomic_DNA"/>
</dbReference>
<protein>
    <recommendedName>
        <fullName evidence="11">PPM-type phosphatase domain-containing protein</fullName>
    </recommendedName>
</protein>
<dbReference type="SUPFAM" id="SSF57850">
    <property type="entry name" value="RING/U-box"/>
    <property type="match status" value="1"/>
</dbReference>
<evidence type="ECO:0000259" key="7">
    <source>
        <dbReference type="PROSITE" id="PS50089"/>
    </source>
</evidence>
<feature type="region of interest" description="Disordered" evidence="6">
    <location>
        <begin position="772"/>
        <end position="800"/>
    </location>
</feature>
<gene>
    <name evidence="9" type="ORF">SNOG_11177</name>
</gene>
<evidence type="ECO:0000259" key="8">
    <source>
        <dbReference type="PROSITE" id="PS51746"/>
    </source>
</evidence>
<dbReference type="GO" id="GO:0004722">
    <property type="term" value="F:protein serine/threonine phosphatase activity"/>
    <property type="evidence" value="ECO:0000318"/>
    <property type="project" value="GO_Central"/>
</dbReference>
<evidence type="ECO:0000256" key="6">
    <source>
        <dbReference type="SAM" id="MobiDB-lite"/>
    </source>
</evidence>
<feature type="compositionally biased region" description="Low complexity" evidence="6">
    <location>
        <begin position="779"/>
        <end position="791"/>
    </location>
</feature>
<dbReference type="GO" id="GO:0008270">
    <property type="term" value="F:zinc ion binding"/>
    <property type="evidence" value="ECO:0007669"/>
    <property type="project" value="UniProtKB-KW"/>
</dbReference>
<keyword evidence="3 5" id="KW-0904">Protein phosphatase</keyword>
<dbReference type="CDD" id="cd16448">
    <property type="entry name" value="RING-H2"/>
    <property type="match status" value="1"/>
</dbReference>
<feature type="domain" description="RING-type" evidence="7">
    <location>
        <begin position="238"/>
        <end position="299"/>
    </location>
</feature>
<evidence type="ECO:0000256" key="4">
    <source>
        <dbReference type="PROSITE-ProRule" id="PRU00175"/>
    </source>
</evidence>
<feature type="region of interest" description="Disordered" evidence="6">
    <location>
        <begin position="1"/>
        <end position="29"/>
    </location>
</feature>
<dbReference type="GeneID" id="5978331"/>
<dbReference type="STRING" id="321614.Q0UAN7"/>
<dbReference type="InterPro" id="IPR000222">
    <property type="entry name" value="PP2C_BS"/>
</dbReference>
<evidence type="ECO:0000256" key="2">
    <source>
        <dbReference type="ARBA" id="ARBA00022801"/>
    </source>
</evidence>
<dbReference type="InterPro" id="IPR015655">
    <property type="entry name" value="PP2C"/>
</dbReference>
<dbReference type="CDD" id="cd00143">
    <property type="entry name" value="PP2Cc"/>
    <property type="match status" value="1"/>
</dbReference>
<dbReference type="PROSITE" id="PS01032">
    <property type="entry name" value="PPM_1"/>
    <property type="match status" value="1"/>
</dbReference>
<dbReference type="InterPro" id="IPR036457">
    <property type="entry name" value="PPM-type-like_dom_sf"/>
</dbReference>
<evidence type="ECO:0000256" key="5">
    <source>
        <dbReference type="RuleBase" id="RU003465"/>
    </source>
</evidence>
<evidence type="ECO:0000256" key="3">
    <source>
        <dbReference type="ARBA" id="ARBA00022912"/>
    </source>
</evidence>
<dbReference type="InterPro" id="IPR001841">
    <property type="entry name" value="Znf_RING"/>
</dbReference>
<proteinExistence type="inferred from homology"/>
<dbReference type="PANTHER" id="PTHR47992">
    <property type="entry name" value="PROTEIN PHOSPHATASE"/>
    <property type="match status" value="1"/>
</dbReference>
<dbReference type="AlphaFoldDB" id="Q0UAN7"/>
<dbReference type="InterPro" id="IPR013083">
    <property type="entry name" value="Znf_RING/FYVE/PHD"/>
</dbReference>
<reference evidence="10" key="1">
    <citation type="journal article" date="2007" name="Plant Cell">
        <title>Dothideomycete-plant interactions illuminated by genome sequencing and EST analysis of the wheat pathogen Stagonospora nodorum.</title>
        <authorList>
            <person name="Hane J.K."/>
            <person name="Lowe R.G."/>
            <person name="Solomon P.S."/>
            <person name="Tan K.C."/>
            <person name="Schoch C.L."/>
            <person name="Spatafora J.W."/>
            <person name="Crous P.W."/>
            <person name="Kodira C."/>
            <person name="Birren B.W."/>
            <person name="Galagan J.E."/>
            <person name="Torriani S.F."/>
            <person name="McDonald B.A."/>
            <person name="Oliver R.P."/>
        </authorList>
    </citation>
    <scope>NUCLEOTIDE SEQUENCE [LARGE SCALE GENOMIC DNA]</scope>
    <source>
        <strain evidence="10">SN15 / ATCC MYA-4574 / FGSC 10173</strain>
    </source>
</reference>
<keyword evidence="2 5" id="KW-0378">Hydrolase</keyword>
<dbReference type="PROSITE" id="PS50089">
    <property type="entry name" value="ZF_RING_2"/>
    <property type="match status" value="1"/>
</dbReference>
<dbReference type="InterPro" id="IPR001932">
    <property type="entry name" value="PPM-type_phosphatase-like_dom"/>
</dbReference>
<evidence type="ECO:0000313" key="9">
    <source>
        <dbReference type="EMBL" id="EAT81676.2"/>
    </source>
</evidence>
<dbReference type="RefSeq" id="XP_001801423.1">
    <property type="nucleotide sequence ID" value="XM_001801371.1"/>
</dbReference>
<dbReference type="eggNOG" id="KOG0698">
    <property type="taxonomic scope" value="Eukaryota"/>
</dbReference>
<keyword evidence="1" id="KW-0479">Metal-binding</keyword>
<keyword evidence="4" id="KW-0862">Zinc</keyword>
<evidence type="ECO:0008006" key="11">
    <source>
        <dbReference type="Google" id="ProtNLM"/>
    </source>
</evidence>
<dbReference type="InParanoid" id="Q0UAN7"/>
<dbReference type="VEuPathDB" id="FungiDB:JI435_111770"/>
<dbReference type="SUPFAM" id="SSF81606">
    <property type="entry name" value="PP2C-like"/>
    <property type="match status" value="1"/>
</dbReference>
<dbReference type="Gene3D" id="3.30.40.10">
    <property type="entry name" value="Zinc/RING finger domain, C3HC4 (zinc finger)"/>
    <property type="match status" value="1"/>
</dbReference>